<evidence type="ECO:0000313" key="2">
    <source>
        <dbReference type="Proteomes" id="UP000790709"/>
    </source>
</evidence>
<organism evidence="1 2">
    <name type="scientific">Leucogyrophana mollusca</name>
    <dbReference type="NCBI Taxonomy" id="85980"/>
    <lineage>
        <taxon>Eukaryota</taxon>
        <taxon>Fungi</taxon>
        <taxon>Dikarya</taxon>
        <taxon>Basidiomycota</taxon>
        <taxon>Agaricomycotina</taxon>
        <taxon>Agaricomycetes</taxon>
        <taxon>Agaricomycetidae</taxon>
        <taxon>Boletales</taxon>
        <taxon>Boletales incertae sedis</taxon>
        <taxon>Leucogyrophana</taxon>
    </lineage>
</organism>
<gene>
    <name evidence="1" type="ORF">BV22DRAFT_1045350</name>
</gene>
<accession>A0ACB8BPZ8</accession>
<reference evidence="1" key="1">
    <citation type="journal article" date="2021" name="New Phytol.">
        <title>Evolutionary innovations through gain and loss of genes in the ectomycorrhizal Boletales.</title>
        <authorList>
            <person name="Wu G."/>
            <person name="Miyauchi S."/>
            <person name="Morin E."/>
            <person name="Kuo A."/>
            <person name="Drula E."/>
            <person name="Varga T."/>
            <person name="Kohler A."/>
            <person name="Feng B."/>
            <person name="Cao Y."/>
            <person name="Lipzen A."/>
            <person name="Daum C."/>
            <person name="Hundley H."/>
            <person name="Pangilinan J."/>
            <person name="Johnson J."/>
            <person name="Barry K."/>
            <person name="LaButti K."/>
            <person name="Ng V."/>
            <person name="Ahrendt S."/>
            <person name="Min B."/>
            <person name="Choi I.G."/>
            <person name="Park H."/>
            <person name="Plett J.M."/>
            <person name="Magnuson J."/>
            <person name="Spatafora J.W."/>
            <person name="Nagy L.G."/>
            <person name="Henrissat B."/>
            <person name="Grigoriev I.V."/>
            <person name="Yang Z.L."/>
            <person name="Xu J."/>
            <person name="Martin F.M."/>
        </authorList>
    </citation>
    <scope>NUCLEOTIDE SEQUENCE</scope>
    <source>
        <strain evidence="1">KUC20120723A-06</strain>
    </source>
</reference>
<name>A0ACB8BPZ8_9AGAM</name>
<proteinExistence type="predicted"/>
<evidence type="ECO:0000313" key="1">
    <source>
        <dbReference type="EMBL" id="KAH7927424.1"/>
    </source>
</evidence>
<keyword evidence="2" id="KW-1185">Reference proteome</keyword>
<dbReference type="EMBL" id="MU266366">
    <property type="protein sequence ID" value="KAH7927424.1"/>
    <property type="molecule type" value="Genomic_DNA"/>
</dbReference>
<comment type="caution">
    <text evidence="1">The sequence shown here is derived from an EMBL/GenBank/DDBJ whole genome shotgun (WGS) entry which is preliminary data.</text>
</comment>
<sequence>MSVVEILDQTQALEYVHMLNLSQEARYCGSVSLFVAMQAILLVRVYALYNRSKKLLAFLLVCFFCEAIVVLVISGMLFNFSVMGRYFLSVGPNSFGSVTEEEEVDPFAFGPLGVVDVMMQLSFDVILLAFALFAAVKHALEARRLHGAWSINPLVKALVADQIIYFVGPRVTFTHSELARNVIWQAIVIPVILPNPNADGSPFMVILNDVFNAFAVSAGPHMVISLRAQELKTAEGTSLGELSTIQFGARDLPAQSVEEREPESEPMVERGCGSARRQAEEEA</sequence>
<dbReference type="Proteomes" id="UP000790709">
    <property type="component" value="Unassembled WGS sequence"/>
</dbReference>
<protein>
    <submittedName>
        <fullName evidence="1">Uncharacterized protein</fullName>
    </submittedName>
</protein>